<evidence type="ECO:0000256" key="3">
    <source>
        <dbReference type="ARBA" id="ARBA00029754"/>
    </source>
</evidence>
<dbReference type="CDD" id="cd04876">
    <property type="entry name" value="ACT_RelA-SpoT"/>
    <property type="match status" value="1"/>
</dbReference>
<dbReference type="InterPro" id="IPR043519">
    <property type="entry name" value="NT_sf"/>
</dbReference>
<evidence type="ECO:0000259" key="7">
    <source>
        <dbReference type="PROSITE" id="PS51671"/>
    </source>
</evidence>
<accession>A0ABU7LYR7</accession>
<dbReference type="PANTHER" id="PTHR21262:SF36">
    <property type="entry name" value="BIFUNCTIONAL (P)PPGPP SYNTHASE_HYDROLASE SPOT"/>
    <property type="match status" value="1"/>
</dbReference>
<comment type="catalytic activity">
    <reaction evidence="5">
        <text>GTP + ATP = guanosine 3'-diphosphate 5'-triphosphate + AMP</text>
        <dbReference type="Rhea" id="RHEA:22088"/>
        <dbReference type="ChEBI" id="CHEBI:30616"/>
        <dbReference type="ChEBI" id="CHEBI:37565"/>
        <dbReference type="ChEBI" id="CHEBI:142410"/>
        <dbReference type="ChEBI" id="CHEBI:456215"/>
        <dbReference type="EC" id="2.7.6.5"/>
    </reaction>
</comment>
<dbReference type="SUPFAM" id="SSF109604">
    <property type="entry name" value="HD-domain/PDEase-like"/>
    <property type="match status" value="1"/>
</dbReference>
<organism evidence="10 11">
    <name type="scientific">Hyphobacterium marinum</name>
    <dbReference type="NCBI Taxonomy" id="3116574"/>
    <lineage>
        <taxon>Bacteria</taxon>
        <taxon>Pseudomonadati</taxon>
        <taxon>Pseudomonadota</taxon>
        <taxon>Alphaproteobacteria</taxon>
        <taxon>Maricaulales</taxon>
        <taxon>Maricaulaceae</taxon>
        <taxon>Hyphobacterium</taxon>
    </lineage>
</organism>
<dbReference type="SMART" id="SM00954">
    <property type="entry name" value="RelA_SpoT"/>
    <property type="match status" value="1"/>
</dbReference>
<dbReference type="NCBIfam" id="TIGR00691">
    <property type="entry name" value="spoT_relA"/>
    <property type="match status" value="1"/>
</dbReference>
<dbReference type="InterPro" id="IPR004811">
    <property type="entry name" value="RelA/Spo_fam"/>
</dbReference>
<dbReference type="PROSITE" id="PS51831">
    <property type="entry name" value="HD"/>
    <property type="match status" value="1"/>
</dbReference>
<comment type="caution">
    <text evidence="10">The sequence shown here is derived from an EMBL/GenBank/DDBJ whole genome shotgun (WGS) entry which is preliminary data.</text>
</comment>
<dbReference type="InterPro" id="IPR003607">
    <property type="entry name" value="HD/PDEase_dom"/>
</dbReference>
<dbReference type="CDD" id="cd00077">
    <property type="entry name" value="HDc"/>
    <property type="match status" value="1"/>
</dbReference>
<comment type="similarity">
    <text evidence="6">Belongs to the relA/spoT family.</text>
</comment>
<evidence type="ECO:0000313" key="11">
    <source>
        <dbReference type="Proteomes" id="UP001310692"/>
    </source>
</evidence>
<dbReference type="Pfam" id="PF13328">
    <property type="entry name" value="HD_4"/>
    <property type="match status" value="1"/>
</dbReference>
<dbReference type="Pfam" id="PF13291">
    <property type="entry name" value="ACT_4"/>
    <property type="match status" value="1"/>
</dbReference>
<dbReference type="SMART" id="SM00471">
    <property type="entry name" value="HDc"/>
    <property type="match status" value="1"/>
</dbReference>
<keyword evidence="10" id="KW-0808">Transferase</keyword>
<dbReference type="SUPFAM" id="SSF81301">
    <property type="entry name" value="Nucleotidyltransferase"/>
    <property type="match status" value="1"/>
</dbReference>
<proteinExistence type="inferred from homology"/>
<dbReference type="Pfam" id="PF02824">
    <property type="entry name" value="TGS"/>
    <property type="match status" value="1"/>
</dbReference>
<gene>
    <name evidence="10" type="ORF">V0U35_08470</name>
</gene>
<dbReference type="InterPro" id="IPR033655">
    <property type="entry name" value="TGS_RelA/SpoT"/>
</dbReference>
<dbReference type="InterPro" id="IPR045600">
    <property type="entry name" value="RelA/SpoT_AH_RIS"/>
</dbReference>
<dbReference type="Pfam" id="PF04607">
    <property type="entry name" value="RelA_SpoT"/>
    <property type="match status" value="1"/>
</dbReference>
<sequence>MNAAGTPAKTLHADHAYTSADDLIARVRKYDPSADADLIRRAYDFGREMHAPQTRYSGEPYHTHVVDVAMNLAELRMDTATICTGLLHDTVEDTPATLGELKEKFSEEIAHLVDGVTKLGKMELTSKRTQQAENLQKLIVAISTDIRVLIVKLADRLHNMRTLHHIPKVEKRERIARETLEIYAPLARRMGINRICVELEDLSFKYLNPAAHESIVARLNDLRHRHSDAVSTVSQAIGQRLMLAGIEPRVFGREKRPYSIWRKLERKGQTFDEIADIYAFRVIVPTPDDCYRALGVVHQTWRCVPERFRDFISTPKPNNYRSLHTTVIGPDSVRVELQIRTEEMEDIAESGVAAHWRYKGQSYGYDAASAKAAGGDPLERLRPFMEILEQGGDPEEFLEHAKLEMFADQVYAFTPKGELIALPTGATPLDFAYAVHTELGHTCVGARINGRDRPLRTQLKNGDVVHILRGGVRQPPPGWEDLVITGKARAAIRRLIRSSERDEFERIGKIMAEHAFRREDKTFREEDLGEALDRLEIGSVSDLYLALGRRRITTADLLDAAFPGRTDDREETTSKRELIRDEKARLYVRGRGLTQGVTLHFAACCSPLPGDRIVGLLEPEKGVTIHTIDCEALSDFDSFDPDLWIDLGWTPEAEHNAVSIGRVRAVMHNEPGVLAEIATAVGENRGNIANLKTIKREPDFFEMQFDIEVFDARHLSNIVSALKMCESVVDAERAKLDHEDSQT</sequence>
<dbReference type="InterPro" id="IPR004095">
    <property type="entry name" value="TGS"/>
</dbReference>
<dbReference type="Gene3D" id="3.30.70.260">
    <property type="match status" value="1"/>
</dbReference>
<keyword evidence="11" id="KW-1185">Reference proteome</keyword>
<dbReference type="InterPro" id="IPR012675">
    <property type="entry name" value="Beta-grasp_dom_sf"/>
</dbReference>
<evidence type="ECO:0000256" key="6">
    <source>
        <dbReference type="RuleBase" id="RU003847"/>
    </source>
</evidence>
<dbReference type="InterPro" id="IPR012676">
    <property type="entry name" value="TGS-like"/>
</dbReference>
<comment type="function">
    <text evidence="6">In eubacteria ppGpp (guanosine 3'-diphosphate 5'-diphosphate) is a mediator of the stringent response that coordinates a variety of cellular activities in response to changes in nutritional abundance.</text>
</comment>
<dbReference type="SUPFAM" id="SSF55021">
    <property type="entry name" value="ACT-like"/>
    <property type="match status" value="1"/>
</dbReference>
<dbReference type="GO" id="GO:0008728">
    <property type="term" value="F:GTP diphosphokinase activity"/>
    <property type="evidence" value="ECO:0007669"/>
    <property type="project" value="UniProtKB-EC"/>
</dbReference>
<name>A0ABU7LYR7_9PROT</name>
<dbReference type="Pfam" id="PF19296">
    <property type="entry name" value="RelA_AH_RIS"/>
    <property type="match status" value="1"/>
</dbReference>
<feature type="domain" description="HD" evidence="8">
    <location>
        <begin position="61"/>
        <end position="160"/>
    </location>
</feature>
<evidence type="ECO:0000256" key="2">
    <source>
        <dbReference type="ARBA" id="ARBA00014315"/>
    </source>
</evidence>
<evidence type="ECO:0000256" key="4">
    <source>
        <dbReference type="ARBA" id="ARBA00032407"/>
    </source>
</evidence>
<feature type="domain" description="ACT" evidence="7">
    <location>
        <begin position="662"/>
        <end position="736"/>
    </location>
</feature>
<reference evidence="10 11" key="1">
    <citation type="submission" date="2024-01" db="EMBL/GenBank/DDBJ databases">
        <title>Hyphobacterium bacterium isolated from marine sediment.</title>
        <authorList>
            <person name="Zhao S."/>
        </authorList>
    </citation>
    <scope>NUCLEOTIDE SEQUENCE [LARGE SCALE GENOMIC DNA]</scope>
    <source>
        <strain evidence="10 11">Y60-23</strain>
    </source>
</reference>
<feature type="domain" description="TGS" evidence="9">
    <location>
        <begin position="408"/>
        <end position="469"/>
    </location>
</feature>
<dbReference type="RefSeq" id="WP_330196263.1">
    <property type="nucleotide sequence ID" value="NZ_JAZDRO010000003.1"/>
</dbReference>
<evidence type="ECO:0000259" key="9">
    <source>
        <dbReference type="PROSITE" id="PS51880"/>
    </source>
</evidence>
<evidence type="ECO:0000256" key="5">
    <source>
        <dbReference type="ARBA" id="ARBA00048244"/>
    </source>
</evidence>
<dbReference type="InterPro" id="IPR002912">
    <property type="entry name" value="ACT_dom"/>
</dbReference>
<dbReference type="InterPro" id="IPR007685">
    <property type="entry name" value="RelA_SpoT"/>
</dbReference>
<dbReference type="PANTHER" id="PTHR21262">
    <property type="entry name" value="GUANOSINE-3',5'-BIS DIPHOSPHATE 3'-PYROPHOSPHOHYDROLASE"/>
    <property type="match status" value="1"/>
</dbReference>
<dbReference type="Gene3D" id="3.10.20.30">
    <property type="match status" value="1"/>
</dbReference>
<dbReference type="PROSITE" id="PS51671">
    <property type="entry name" value="ACT"/>
    <property type="match status" value="1"/>
</dbReference>
<dbReference type="CDD" id="cd05399">
    <property type="entry name" value="NT_Rel-Spo_like"/>
    <property type="match status" value="1"/>
</dbReference>
<dbReference type="EC" id="2.7.6.5" evidence="1"/>
<evidence type="ECO:0000313" key="10">
    <source>
        <dbReference type="EMBL" id="MEE2566712.1"/>
    </source>
</evidence>
<dbReference type="InterPro" id="IPR006674">
    <property type="entry name" value="HD_domain"/>
</dbReference>
<dbReference type="CDD" id="cd01668">
    <property type="entry name" value="TGS_RSH"/>
    <property type="match status" value="1"/>
</dbReference>
<dbReference type="PROSITE" id="PS51880">
    <property type="entry name" value="TGS"/>
    <property type="match status" value="1"/>
</dbReference>
<dbReference type="SUPFAM" id="SSF81271">
    <property type="entry name" value="TGS-like"/>
    <property type="match status" value="1"/>
</dbReference>
<protein>
    <recommendedName>
        <fullName evidence="2">GTP pyrophosphokinase rsh</fullName>
        <ecNumber evidence="1">2.7.6.5</ecNumber>
    </recommendedName>
    <alternativeName>
        <fullName evidence="4">(p)ppGpp synthase</fullName>
    </alternativeName>
    <alternativeName>
        <fullName evidence="3">ATP:GTP 3'-pyrophosphotransferase</fullName>
    </alternativeName>
</protein>
<evidence type="ECO:0000259" key="8">
    <source>
        <dbReference type="PROSITE" id="PS51831"/>
    </source>
</evidence>
<dbReference type="Gene3D" id="1.10.3210.10">
    <property type="entry name" value="Hypothetical protein af1432"/>
    <property type="match status" value="1"/>
</dbReference>
<dbReference type="Gene3D" id="3.30.460.10">
    <property type="entry name" value="Beta Polymerase, domain 2"/>
    <property type="match status" value="1"/>
</dbReference>
<evidence type="ECO:0000256" key="1">
    <source>
        <dbReference type="ARBA" id="ARBA00013251"/>
    </source>
</evidence>
<dbReference type="Proteomes" id="UP001310692">
    <property type="component" value="Unassembled WGS sequence"/>
</dbReference>
<dbReference type="EMBL" id="JAZDRO010000003">
    <property type="protein sequence ID" value="MEE2566712.1"/>
    <property type="molecule type" value="Genomic_DNA"/>
</dbReference>
<dbReference type="InterPro" id="IPR045865">
    <property type="entry name" value="ACT-like_dom_sf"/>
</dbReference>